<dbReference type="AlphaFoldDB" id="A0A3Q2QL65"/>
<keyword evidence="2 4" id="KW-0863">Zinc-finger</keyword>
<dbReference type="InterPro" id="IPR051051">
    <property type="entry name" value="E3_ubiq-ligase_TRIM/RNF"/>
</dbReference>
<reference evidence="6" key="2">
    <citation type="submission" date="2025-09" db="UniProtKB">
        <authorList>
            <consortium name="Ensembl"/>
        </authorList>
    </citation>
    <scope>IDENTIFICATION</scope>
</reference>
<evidence type="ECO:0000259" key="5">
    <source>
        <dbReference type="PROSITE" id="PS50089"/>
    </source>
</evidence>
<name>A0A3Q2QL65_FUNHE</name>
<keyword evidence="7" id="KW-1185">Reference proteome</keyword>
<dbReference type="PANTHER" id="PTHR25465:SF49">
    <property type="entry name" value="BLOODTHIRSTY-RELATED GENE FAMILY, MEMBER 1-RELATED"/>
    <property type="match status" value="1"/>
</dbReference>
<evidence type="ECO:0000256" key="1">
    <source>
        <dbReference type="ARBA" id="ARBA00022723"/>
    </source>
</evidence>
<dbReference type="Pfam" id="PF13445">
    <property type="entry name" value="zf-RING_UBOX"/>
    <property type="match status" value="1"/>
</dbReference>
<dbReference type="STRING" id="8078.ENSFHEP00000027412"/>
<dbReference type="InterPro" id="IPR001841">
    <property type="entry name" value="Znf_RING"/>
</dbReference>
<dbReference type="PANTHER" id="PTHR25465">
    <property type="entry name" value="B-BOX DOMAIN CONTAINING"/>
    <property type="match status" value="1"/>
</dbReference>
<evidence type="ECO:0000313" key="7">
    <source>
        <dbReference type="Proteomes" id="UP000265000"/>
    </source>
</evidence>
<evidence type="ECO:0000313" key="6">
    <source>
        <dbReference type="Ensembl" id="ENSFHEP00000027412.1"/>
    </source>
</evidence>
<dbReference type="InterPro" id="IPR027370">
    <property type="entry name" value="Znf-RING_euk"/>
</dbReference>
<feature type="domain" description="RING-type" evidence="5">
    <location>
        <begin position="15"/>
        <end position="55"/>
    </location>
</feature>
<keyword evidence="1" id="KW-0479">Metal-binding</keyword>
<proteinExistence type="predicted"/>
<evidence type="ECO:0000256" key="3">
    <source>
        <dbReference type="ARBA" id="ARBA00022833"/>
    </source>
</evidence>
<evidence type="ECO:0000256" key="4">
    <source>
        <dbReference type="PROSITE-ProRule" id="PRU00175"/>
    </source>
</evidence>
<evidence type="ECO:0000256" key="2">
    <source>
        <dbReference type="ARBA" id="ARBA00022771"/>
    </source>
</evidence>
<dbReference type="GO" id="GO:0008270">
    <property type="term" value="F:zinc ion binding"/>
    <property type="evidence" value="ECO:0007669"/>
    <property type="project" value="UniProtKB-KW"/>
</dbReference>
<dbReference type="Gene3D" id="3.30.40.10">
    <property type="entry name" value="Zinc/RING finger domain, C3HC4 (zinc finger)"/>
    <property type="match status" value="1"/>
</dbReference>
<dbReference type="SUPFAM" id="SSF57850">
    <property type="entry name" value="RING/U-box"/>
    <property type="match status" value="1"/>
</dbReference>
<accession>A0A3Q2QL65</accession>
<dbReference type="InterPro" id="IPR013083">
    <property type="entry name" value="Znf_RING/FYVE/PHD"/>
</dbReference>
<reference evidence="6" key="1">
    <citation type="submission" date="2025-08" db="UniProtKB">
        <authorList>
            <consortium name="Ensembl"/>
        </authorList>
    </citation>
    <scope>IDENTIFICATION</scope>
</reference>
<dbReference type="Proteomes" id="UP000265000">
    <property type="component" value="Unplaced"/>
</dbReference>
<dbReference type="PROSITE" id="PS00518">
    <property type="entry name" value="ZF_RING_1"/>
    <property type="match status" value="1"/>
</dbReference>
<dbReference type="GeneTree" id="ENSGT01040000240400"/>
<sequence>MSSGSNLRSEDQFVCSICLDVFTDPVSTPCGHNFCKACITHYWEVNVPYKCPLCTEIFKKVGLLEVRREFCFVLMLVLLSC</sequence>
<organism evidence="6 7">
    <name type="scientific">Fundulus heteroclitus</name>
    <name type="common">Killifish</name>
    <name type="synonym">Mummichog</name>
    <dbReference type="NCBI Taxonomy" id="8078"/>
    <lineage>
        <taxon>Eukaryota</taxon>
        <taxon>Metazoa</taxon>
        <taxon>Chordata</taxon>
        <taxon>Craniata</taxon>
        <taxon>Vertebrata</taxon>
        <taxon>Euteleostomi</taxon>
        <taxon>Actinopterygii</taxon>
        <taxon>Neopterygii</taxon>
        <taxon>Teleostei</taxon>
        <taxon>Neoteleostei</taxon>
        <taxon>Acanthomorphata</taxon>
        <taxon>Ovalentaria</taxon>
        <taxon>Atherinomorphae</taxon>
        <taxon>Cyprinodontiformes</taxon>
        <taxon>Fundulidae</taxon>
        <taxon>Fundulus</taxon>
    </lineage>
</organism>
<dbReference type="PROSITE" id="PS50089">
    <property type="entry name" value="ZF_RING_2"/>
    <property type="match status" value="1"/>
</dbReference>
<dbReference type="InterPro" id="IPR017907">
    <property type="entry name" value="Znf_RING_CS"/>
</dbReference>
<dbReference type="SMART" id="SM00184">
    <property type="entry name" value="RING"/>
    <property type="match status" value="1"/>
</dbReference>
<dbReference type="Ensembl" id="ENSFHET00000000190.1">
    <property type="protein sequence ID" value="ENSFHEP00000027412.1"/>
    <property type="gene ID" value="ENSFHEG00000010865.1"/>
</dbReference>
<keyword evidence="3" id="KW-0862">Zinc</keyword>
<protein>
    <recommendedName>
        <fullName evidence="5">RING-type domain-containing protein</fullName>
    </recommendedName>
</protein>